<comment type="caution">
    <text evidence="2">The sequence shown here is derived from an EMBL/GenBank/DDBJ whole genome shotgun (WGS) entry which is preliminary data.</text>
</comment>
<dbReference type="AlphaFoldDB" id="A0AAD7B7Y4"/>
<evidence type="ECO:0000256" key="1">
    <source>
        <dbReference type="SAM" id="MobiDB-lite"/>
    </source>
</evidence>
<accession>A0AAD7B7Y4</accession>
<sequence length="159" mass="18240">MPTRTSPRLSARTASAARPGPSKLRHRAHPPPSPEPAYDVDMDDDDDDDNDSNSDAAPDENVNTAALTRYVPRHLDEPWAYVFQPNDRVWIRNHEKWIHGRIFPRSVPKLGSHDNLTYYNVLYQDSFGHKLRKYFSPLLGELKPDTSAVRSLLKDAHWI</sequence>
<name>A0AAD7B7Y4_9AGAR</name>
<dbReference type="Proteomes" id="UP001221142">
    <property type="component" value="Unassembled WGS sequence"/>
</dbReference>
<evidence type="ECO:0000313" key="2">
    <source>
        <dbReference type="EMBL" id="KAJ7612571.1"/>
    </source>
</evidence>
<protein>
    <submittedName>
        <fullName evidence="2">Uncharacterized protein</fullName>
    </submittedName>
</protein>
<gene>
    <name evidence="2" type="ORF">FB45DRAFT_939328</name>
</gene>
<evidence type="ECO:0000313" key="3">
    <source>
        <dbReference type="Proteomes" id="UP001221142"/>
    </source>
</evidence>
<feature type="compositionally biased region" description="Acidic residues" evidence="1">
    <location>
        <begin position="38"/>
        <end position="52"/>
    </location>
</feature>
<dbReference type="EMBL" id="JARKIF010000030">
    <property type="protein sequence ID" value="KAJ7612571.1"/>
    <property type="molecule type" value="Genomic_DNA"/>
</dbReference>
<reference evidence="2" key="1">
    <citation type="submission" date="2023-03" db="EMBL/GenBank/DDBJ databases">
        <title>Massive genome expansion in bonnet fungi (Mycena s.s.) driven by repeated elements and novel gene families across ecological guilds.</title>
        <authorList>
            <consortium name="Lawrence Berkeley National Laboratory"/>
            <person name="Harder C.B."/>
            <person name="Miyauchi S."/>
            <person name="Viragh M."/>
            <person name="Kuo A."/>
            <person name="Thoen E."/>
            <person name="Andreopoulos B."/>
            <person name="Lu D."/>
            <person name="Skrede I."/>
            <person name="Drula E."/>
            <person name="Henrissat B."/>
            <person name="Morin E."/>
            <person name="Kohler A."/>
            <person name="Barry K."/>
            <person name="LaButti K."/>
            <person name="Morin E."/>
            <person name="Salamov A."/>
            <person name="Lipzen A."/>
            <person name="Mereny Z."/>
            <person name="Hegedus B."/>
            <person name="Baldrian P."/>
            <person name="Stursova M."/>
            <person name="Weitz H."/>
            <person name="Taylor A."/>
            <person name="Grigoriev I.V."/>
            <person name="Nagy L.G."/>
            <person name="Martin F."/>
            <person name="Kauserud H."/>
        </authorList>
    </citation>
    <scope>NUCLEOTIDE SEQUENCE</scope>
    <source>
        <strain evidence="2">9284</strain>
    </source>
</reference>
<keyword evidence="3" id="KW-1185">Reference proteome</keyword>
<feature type="region of interest" description="Disordered" evidence="1">
    <location>
        <begin position="1"/>
        <end position="64"/>
    </location>
</feature>
<organism evidence="2 3">
    <name type="scientific">Roridomyces roridus</name>
    <dbReference type="NCBI Taxonomy" id="1738132"/>
    <lineage>
        <taxon>Eukaryota</taxon>
        <taxon>Fungi</taxon>
        <taxon>Dikarya</taxon>
        <taxon>Basidiomycota</taxon>
        <taxon>Agaricomycotina</taxon>
        <taxon>Agaricomycetes</taxon>
        <taxon>Agaricomycetidae</taxon>
        <taxon>Agaricales</taxon>
        <taxon>Marasmiineae</taxon>
        <taxon>Mycenaceae</taxon>
        <taxon>Roridomyces</taxon>
    </lineage>
</organism>
<proteinExistence type="predicted"/>